<accession>A0A5N8VJK6</accession>
<organism evidence="2 3">
    <name type="scientific">Streptomyces adustus</name>
    <dbReference type="NCBI Taxonomy" id="1609272"/>
    <lineage>
        <taxon>Bacteria</taxon>
        <taxon>Bacillati</taxon>
        <taxon>Actinomycetota</taxon>
        <taxon>Actinomycetes</taxon>
        <taxon>Kitasatosporales</taxon>
        <taxon>Streptomycetaceae</taxon>
        <taxon>Streptomyces</taxon>
    </lineage>
</organism>
<gene>
    <name evidence="2" type="ORF">FNH09_30445</name>
</gene>
<keyword evidence="3" id="KW-1185">Reference proteome</keyword>
<evidence type="ECO:0000313" key="3">
    <source>
        <dbReference type="Proteomes" id="UP000325849"/>
    </source>
</evidence>
<sequence length="158" mass="17016">MRGHKWRTAVTLWAAATLVTALGTTSAAPAAATSDSHPAGPAARASVLPVLLGCLSDPEVRPSEFILACGDGNSRLAALHWSSWDANDAVATGYNAVNDCKPFCAAGKFHSYPVIVVLEHPHTWKQNPRVLQFTQMNLVFPGDRPEGYDRVVNIPLWN</sequence>
<dbReference type="OrthoDB" id="5149662at2"/>
<feature type="chain" id="PRO_5038809530" description="Secreted protein" evidence="1">
    <location>
        <begin position="31"/>
        <end position="158"/>
    </location>
</feature>
<proteinExistence type="predicted"/>
<reference evidence="2 3" key="1">
    <citation type="submission" date="2019-07" db="EMBL/GenBank/DDBJ databases">
        <title>New species of Amycolatopsis and Streptomyces.</title>
        <authorList>
            <person name="Duangmal K."/>
            <person name="Teo W.F.A."/>
            <person name="Lipun K."/>
        </authorList>
    </citation>
    <scope>NUCLEOTIDE SEQUENCE [LARGE SCALE GENOMIC DNA]</scope>
    <source>
        <strain evidence="2 3">NBRC 109810</strain>
    </source>
</reference>
<name>A0A5N8VJK6_9ACTN</name>
<keyword evidence="1" id="KW-0732">Signal</keyword>
<dbReference type="AlphaFoldDB" id="A0A5N8VJK6"/>
<evidence type="ECO:0000313" key="2">
    <source>
        <dbReference type="EMBL" id="MPY35397.1"/>
    </source>
</evidence>
<comment type="caution">
    <text evidence="2">The sequence shown here is derived from an EMBL/GenBank/DDBJ whole genome shotgun (WGS) entry which is preliminary data.</text>
</comment>
<evidence type="ECO:0008006" key="4">
    <source>
        <dbReference type="Google" id="ProtNLM"/>
    </source>
</evidence>
<dbReference type="EMBL" id="VJZD01000157">
    <property type="protein sequence ID" value="MPY35397.1"/>
    <property type="molecule type" value="Genomic_DNA"/>
</dbReference>
<evidence type="ECO:0000256" key="1">
    <source>
        <dbReference type="SAM" id="SignalP"/>
    </source>
</evidence>
<feature type="signal peptide" evidence="1">
    <location>
        <begin position="1"/>
        <end position="30"/>
    </location>
</feature>
<protein>
    <recommendedName>
        <fullName evidence="4">Secreted protein</fullName>
    </recommendedName>
</protein>
<dbReference type="Proteomes" id="UP000325849">
    <property type="component" value="Unassembled WGS sequence"/>
</dbReference>